<feature type="chain" id="PRO_5038990180" evidence="1">
    <location>
        <begin position="20"/>
        <end position="490"/>
    </location>
</feature>
<evidence type="ECO:0000256" key="1">
    <source>
        <dbReference type="SAM" id="SignalP"/>
    </source>
</evidence>
<evidence type="ECO:0000313" key="2">
    <source>
        <dbReference type="EMBL" id="QFJ55209.1"/>
    </source>
</evidence>
<organism evidence="2 3">
    <name type="scientific">Pseudobutyrivibrio xylanivorans</name>
    <dbReference type="NCBI Taxonomy" id="185007"/>
    <lineage>
        <taxon>Bacteria</taxon>
        <taxon>Bacillati</taxon>
        <taxon>Bacillota</taxon>
        <taxon>Clostridia</taxon>
        <taxon>Lachnospirales</taxon>
        <taxon>Lachnospiraceae</taxon>
        <taxon>Pseudobutyrivibrio</taxon>
    </lineage>
</organism>
<feature type="signal peptide" evidence="1">
    <location>
        <begin position="1"/>
        <end position="19"/>
    </location>
</feature>
<protein>
    <submittedName>
        <fullName evidence="2">Uncharacterized protein</fullName>
    </submittedName>
</protein>
<proteinExistence type="predicted"/>
<dbReference type="EMBL" id="CP043028">
    <property type="protein sequence ID" value="QFJ55209.1"/>
    <property type="molecule type" value="Genomic_DNA"/>
</dbReference>
<sequence length="490" mass="54031">MRRKKVLAFMMAFAMVASVATPAITADAAGLTQATAPDQVKYGKLTAAEKKVLASIFDVEFYKAQNPELVEKLGSDYDKLFEHFCLCGIFEGRTCNANFDPSAYASAYSDLKAQFGTDIIKYYEHYVAFAAKEDRTITTIAACAEKGITVESLAVDTVKITPAAYQIALKLGTTDFSVVQNAVNRAAEIAAQNNSGGGVTIVATTSKVDELIAKAAGLTFVGTVGTNAFVDSSSTGTETASSKYQELKLYIVKADSAYAAYRNNEDENKYFTIDTINEFKPVYYTDGYDASTAENVSWFGEIIVAPREKGTSSSSGSSEEYDPTGDEYYEYEDEGEVSEKGNRVDVYQYAYSGEGYKEAKEVEQEGTNIWKTTGTLAGYYSDENYTKHPFASEEEKQQYLADYETNYKAKMAKEYPSEATTSSGYVHIPDEEYKYSQVQDPNGNKDTTYNVGMEIKENEDGNVNVTVGIYNEDNEFAYIGTYGFEKTEEK</sequence>
<dbReference type="AlphaFoldDB" id="A0A5P6VTX7"/>
<dbReference type="Proteomes" id="UP000327030">
    <property type="component" value="Chromosome 1"/>
</dbReference>
<keyword evidence="1" id="KW-0732">Signal</keyword>
<dbReference type="RefSeq" id="WP_151623777.1">
    <property type="nucleotide sequence ID" value="NZ_CP043028.1"/>
</dbReference>
<dbReference type="OrthoDB" id="1864251at2"/>
<gene>
    <name evidence="2" type="ORF">FXF36_10210</name>
</gene>
<evidence type="ECO:0000313" key="3">
    <source>
        <dbReference type="Proteomes" id="UP000327030"/>
    </source>
</evidence>
<reference evidence="3" key="1">
    <citation type="submission" date="2019-08" db="EMBL/GenBank/DDBJ databases">
        <title>Complete Genome Sequence of the Polysaccharide-Degrading Rumen Bacterium Pseudobutyrivibrio xylanivorans MA3014.</title>
        <authorList>
            <person name="Palevich N."/>
            <person name="Maclean P.H."/>
            <person name="Kelly W.J."/>
            <person name="Leahy S.C."/>
            <person name="Rakonjac J."/>
            <person name="Attwood G.T."/>
        </authorList>
    </citation>
    <scope>NUCLEOTIDE SEQUENCE [LARGE SCALE GENOMIC DNA]</scope>
    <source>
        <strain evidence="3">MA3014</strain>
    </source>
</reference>
<accession>A0A5P6VTX7</accession>
<dbReference type="KEGG" id="pxv:FXF36_10210"/>
<name>A0A5P6VTX7_PSEXY</name>